<reference evidence="1 2" key="1">
    <citation type="submission" date="2019-05" db="EMBL/GenBank/DDBJ databases">
        <title>Another draft genome of Portunus trituberculatus and its Hox gene families provides insights of decapod evolution.</title>
        <authorList>
            <person name="Jeong J.-H."/>
            <person name="Song I."/>
            <person name="Kim S."/>
            <person name="Choi T."/>
            <person name="Kim D."/>
            <person name="Ryu S."/>
            <person name="Kim W."/>
        </authorList>
    </citation>
    <scope>NUCLEOTIDE SEQUENCE [LARGE SCALE GENOMIC DNA]</scope>
    <source>
        <tissue evidence="1">Muscle</tissue>
    </source>
</reference>
<evidence type="ECO:0000313" key="2">
    <source>
        <dbReference type="Proteomes" id="UP000324222"/>
    </source>
</evidence>
<gene>
    <name evidence="1" type="ORF">E2C01_078020</name>
</gene>
<dbReference type="Proteomes" id="UP000324222">
    <property type="component" value="Unassembled WGS sequence"/>
</dbReference>
<sequence length="19" mass="1919">MAGADTVTLNGRGKEGEGR</sequence>
<comment type="caution">
    <text evidence="1">The sequence shown here is derived from an EMBL/GenBank/DDBJ whole genome shotgun (WGS) entry which is preliminary data.</text>
</comment>
<proteinExistence type="predicted"/>
<protein>
    <submittedName>
        <fullName evidence="1">Uncharacterized protein</fullName>
    </submittedName>
</protein>
<dbReference type="EMBL" id="VSRR010062176">
    <property type="protein sequence ID" value="MPC83313.1"/>
    <property type="molecule type" value="Genomic_DNA"/>
</dbReference>
<dbReference type="AlphaFoldDB" id="A0A5B7ILK3"/>
<evidence type="ECO:0000313" key="1">
    <source>
        <dbReference type="EMBL" id="MPC83313.1"/>
    </source>
</evidence>
<keyword evidence="2" id="KW-1185">Reference proteome</keyword>
<name>A0A5B7ILK3_PORTR</name>
<accession>A0A5B7ILK3</accession>
<organism evidence="1 2">
    <name type="scientific">Portunus trituberculatus</name>
    <name type="common">Swimming crab</name>
    <name type="synonym">Neptunus trituberculatus</name>
    <dbReference type="NCBI Taxonomy" id="210409"/>
    <lineage>
        <taxon>Eukaryota</taxon>
        <taxon>Metazoa</taxon>
        <taxon>Ecdysozoa</taxon>
        <taxon>Arthropoda</taxon>
        <taxon>Crustacea</taxon>
        <taxon>Multicrustacea</taxon>
        <taxon>Malacostraca</taxon>
        <taxon>Eumalacostraca</taxon>
        <taxon>Eucarida</taxon>
        <taxon>Decapoda</taxon>
        <taxon>Pleocyemata</taxon>
        <taxon>Brachyura</taxon>
        <taxon>Eubrachyura</taxon>
        <taxon>Portunoidea</taxon>
        <taxon>Portunidae</taxon>
        <taxon>Portuninae</taxon>
        <taxon>Portunus</taxon>
    </lineage>
</organism>